<comment type="caution">
    <text evidence="3">The sequence shown here is derived from an EMBL/GenBank/DDBJ whole genome shotgun (WGS) entry which is preliminary data.</text>
</comment>
<feature type="compositionally biased region" description="Low complexity" evidence="1">
    <location>
        <begin position="390"/>
        <end position="408"/>
    </location>
</feature>
<keyword evidence="2" id="KW-0812">Transmembrane</keyword>
<feature type="compositionally biased region" description="Polar residues" evidence="1">
    <location>
        <begin position="315"/>
        <end position="336"/>
    </location>
</feature>
<organism evidence="3 4">
    <name type="scientific">Erysiphe pulchra</name>
    <dbReference type="NCBI Taxonomy" id="225359"/>
    <lineage>
        <taxon>Eukaryota</taxon>
        <taxon>Fungi</taxon>
        <taxon>Dikarya</taxon>
        <taxon>Ascomycota</taxon>
        <taxon>Pezizomycotina</taxon>
        <taxon>Leotiomycetes</taxon>
        <taxon>Erysiphales</taxon>
        <taxon>Erysiphaceae</taxon>
        <taxon>Erysiphe</taxon>
    </lineage>
</organism>
<dbReference type="STRING" id="225359.A0A2S4Q149"/>
<feature type="region of interest" description="Disordered" evidence="1">
    <location>
        <begin position="296"/>
        <end position="431"/>
    </location>
</feature>
<gene>
    <name evidence="3" type="ORF">EPUL_001246</name>
</gene>
<reference evidence="3 4" key="1">
    <citation type="submission" date="2017-10" db="EMBL/GenBank/DDBJ databases">
        <title>Development of genomic resources for the powdery mildew, Erysiphe pulchra.</title>
        <authorList>
            <person name="Wadl P.A."/>
            <person name="Mack B.M."/>
            <person name="Moore G."/>
            <person name="Beltz S.B."/>
        </authorList>
    </citation>
    <scope>NUCLEOTIDE SEQUENCE [LARGE SCALE GENOMIC DNA]</scope>
    <source>
        <strain evidence="3">Cflorida</strain>
    </source>
</reference>
<dbReference type="AlphaFoldDB" id="A0A2S4Q149"/>
<evidence type="ECO:0000313" key="4">
    <source>
        <dbReference type="Proteomes" id="UP000237438"/>
    </source>
</evidence>
<feature type="transmembrane region" description="Helical" evidence="2">
    <location>
        <begin position="125"/>
        <end position="151"/>
    </location>
</feature>
<dbReference type="OrthoDB" id="5431149at2759"/>
<dbReference type="EMBL" id="PEDP01000041">
    <property type="protein sequence ID" value="POS88018.1"/>
    <property type="molecule type" value="Genomic_DNA"/>
</dbReference>
<feature type="transmembrane region" description="Helical" evidence="2">
    <location>
        <begin position="7"/>
        <end position="31"/>
    </location>
</feature>
<feature type="transmembrane region" description="Helical" evidence="2">
    <location>
        <begin position="83"/>
        <end position="105"/>
    </location>
</feature>
<name>A0A2S4Q149_9PEZI</name>
<keyword evidence="4" id="KW-1185">Reference proteome</keyword>
<evidence type="ECO:0000256" key="1">
    <source>
        <dbReference type="SAM" id="MobiDB-lite"/>
    </source>
</evidence>
<protein>
    <submittedName>
        <fullName evidence="3">Uncharacterized protein</fullName>
    </submittedName>
</protein>
<keyword evidence="2" id="KW-0472">Membrane</keyword>
<feature type="transmembrane region" description="Helical" evidence="2">
    <location>
        <begin position="43"/>
        <end position="63"/>
    </location>
</feature>
<accession>A0A2S4Q149</accession>
<proteinExistence type="predicted"/>
<evidence type="ECO:0000313" key="3">
    <source>
        <dbReference type="EMBL" id="POS88018.1"/>
    </source>
</evidence>
<sequence>MNDYYPLLLALGTLAVSSGLVILVTDVISIVLYQSPSTNKAEILALVSSTFHGTTLVLMALLVCQYFKHHRPQNSDKLKPRGYLIVFAGASCIISSGVTALELVLNRTKKGNTSLDPKILRPPESLVLGAVISGAASMISQCTFVICLASLRRKKHTNKSILSMTADQSIKASTSIYTQHSFIGSNVHQKYHYNFKSTDLKPSSLKHHFLKIIEKFSSTRFSRFSSQKNSIDAPASDRLSTYQFTRSHTPNLLLLDRNNIYHGGNKTSVDINPSQSVESLALPSTLKHSNSFKFLETIPASPTDPSGGEDFRSMLPQNPQPTTRRNGSTRSFSPANSYREPKRYSRSPTPVEINRESHIHPLFRTDSSDPPAVTPGTRLTAAPGAGKVISNRASLRSLRSKKSGSSLQSRRKDVSSIENLPRFTESESRGMLQLQEPLPSYGVNFEASN</sequence>
<dbReference type="Proteomes" id="UP000237438">
    <property type="component" value="Unassembled WGS sequence"/>
</dbReference>
<keyword evidence="2" id="KW-1133">Transmembrane helix</keyword>
<evidence type="ECO:0000256" key="2">
    <source>
        <dbReference type="SAM" id="Phobius"/>
    </source>
</evidence>